<organism evidence="2 3">
    <name type="scientific">Linnemannia exigua</name>
    <dbReference type="NCBI Taxonomy" id="604196"/>
    <lineage>
        <taxon>Eukaryota</taxon>
        <taxon>Fungi</taxon>
        <taxon>Fungi incertae sedis</taxon>
        <taxon>Mucoromycota</taxon>
        <taxon>Mortierellomycotina</taxon>
        <taxon>Mortierellomycetes</taxon>
        <taxon>Mortierellales</taxon>
        <taxon>Mortierellaceae</taxon>
        <taxon>Linnemannia</taxon>
    </lineage>
</organism>
<sequence>MDGAAIVQTLAAMICYTVHPQIAVMLLVKLRAVSQIQGSKSRHSRDGSINGTFAGMALHGTESSASNSPITVRSMSGHIQSSHLCYDYASSSDCESDHCNPSTQVCYPNSGLTSSNASDDINERDLNASHVHQLSAHNNSPSSSSRHSSQPYSAIIPSSTSTTKSCCKSSSSASTAISAPPSPPPVAEGGPVGAAGPAGCGCAISPTMCCCGEFCACPGCLAYPNNQPVPVRNYQNSSYSGSIPVDRNPENYTTALSTADQGEAPKGSCCGTNKGNGGTRGLNLDEALTLIGVSHQTGSVAMNDEMRQALQQGFGAMDQATLDSFVGESQARMMKEEFDYEMSMSREDEILGGQGLNRNMSNGMNSCHSTGMDLDDAPEQYHQENHHDQQQQQRRLTEQEETLRLRILEQEQMELSKLRPATFNQLQLDSLDDEDWSFVDEIRTDPLDIHSNISSN</sequence>
<gene>
    <name evidence="2" type="ORF">BGZ95_010516</name>
</gene>
<comment type="caution">
    <text evidence="2">The sequence shown here is derived from an EMBL/GenBank/DDBJ whole genome shotgun (WGS) entry which is preliminary data.</text>
</comment>
<keyword evidence="3" id="KW-1185">Reference proteome</keyword>
<evidence type="ECO:0000313" key="3">
    <source>
        <dbReference type="Proteomes" id="UP001194580"/>
    </source>
</evidence>
<reference evidence="2" key="1">
    <citation type="journal article" date="2020" name="Fungal Divers.">
        <title>Resolving the Mortierellaceae phylogeny through synthesis of multi-gene phylogenetics and phylogenomics.</title>
        <authorList>
            <person name="Vandepol N."/>
            <person name="Liber J."/>
            <person name="Desiro A."/>
            <person name="Na H."/>
            <person name="Kennedy M."/>
            <person name="Barry K."/>
            <person name="Grigoriev I.V."/>
            <person name="Miller A.N."/>
            <person name="O'Donnell K."/>
            <person name="Stajich J.E."/>
            <person name="Bonito G."/>
        </authorList>
    </citation>
    <scope>NUCLEOTIDE SEQUENCE</scope>
    <source>
        <strain evidence="2">NRRL 28262</strain>
    </source>
</reference>
<protein>
    <submittedName>
        <fullName evidence="2">Uncharacterized protein</fullName>
    </submittedName>
</protein>
<feature type="region of interest" description="Disordered" evidence="1">
    <location>
        <begin position="134"/>
        <end position="167"/>
    </location>
</feature>
<feature type="region of interest" description="Disordered" evidence="1">
    <location>
        <begin position="368"/>
        <end position="397"/>
    </location>
</feature>
<proteinExistence type="predicted"/>
<feature type="compositionally biased region" description="Low complexity" evidence="1">
    <location>
        <begin position="135"/>
        <end position="167"/>
    </location>
</feature>
<feature type="compositionally biased region" description="Basic and acidic residues" evidence="1">
    <location>
        <begin position="379"/>
        <end position="397"/>
    </location>
</feature>
<dbReference type="AlphaFoldDB" id="A0AAD4H4Y1"/>
<dbReference type="EMBL" id="JAAAIL010000709">
    <property type="protein sequence ID" value="KAG0273680.1"/>
    <property type="molecule type" value="Genomic_DNA"/>
</dbReference>
<dbReference type="Proteomes" id="UP001194580">
    <property type="component" value="Unassembled WGS sequence"/>
</dbReference>
<name>A0AAD4H4Y1_9FUNG</name>
<accession>A0AAD4H4Y1</accession>
<evidence type="ECO:0000256" key="1">
    <source>
        <dbReference type="SAM" id="MobiDB-lite"/>
    </source>
</evidence>
<evidence type="ECO:0000313" key="2">
    <source>
        <dbReference type="EMBL" id="KAG0273680.1"/>
    </source>
</evidence>